<evidence type="ECO:0000256" key="1">
    <source>
        <dbReference type="SAM" id="MobiDB-lite"/>
    </source>
</evidence>
<gene>
    <name evidence="2" type="ORF">HNY73_022617</name>
</gene>
<dbReference type="AlphaFoldDB" id="A0A8T0E5P5"/>
<name>A0A8T0E5P5_ARGBR</name>
<feature type="region of interest" description="Disordered" evidence="1">
    <location>
        <begin position="1"/>
        <end position="48"/>
    </location>
</feature>
<organism evidence="2 3">
    <name type="scientific">Argiope bruennichi</name>
    <name type="common">Wasp spider</name>
    <name type="synonym">Aranea bruennichi</name>
    <dbReference type="NCBI Taxonomy" id="94029"/>
    <lineage>
        <taxon>Eukaryota</taxon>
        <taxon>Metazoa</taxon>
        <taxon>Ecdysozoa</taxon>
        <taxon>Arthropoda</taxon>
        <taxon>Chelicerata</taxon>
        <taxon>Arachnida</taxon>
        <taxon>Araneae</taxon>
        <taxon>Araneomorphae</taxon>
        <taxon>Entelegynae</taxon>
        <taxon>Araneoidea</taxon>
        <taxon>Araneidae</taxon>
        <taxon>Argiope</taxon>
    </lineage>
</organism>
<evidence type="ECO:0000313" key="2">
    <source>
        <dbReference type="EMBL" id="KAF8764554.1"/>
    </source>
</evidence>
<feature type="region of interest" description="Disordered" evidence="1">
    <location>
        <begin position="104"/>
        <end position="144"/>
    </location>
</feature>
<feature type="compositionally biased region" description="Polar residues" evidence="1">
    <location>
        <begin position="125"/>
        <end position="134"/>
    </location>
</feature>
<dbReference type="EMBL" id="JABXBU010002231">
    <property type="protein sequence ID" value="KAF8764554.1"/>
    <property type="molecule type" value="Genomic_DNA"/>
</dbReference>
<keyword evidence="3" id="KW-1185">Reference proteome</keyword>
<accession>A0A8T0E5P5</accession>
<feature type="compositionally biased region" description="Basic and acidic residues" evidence="1">
    <location>
        <begin position="108"/>
        <end position="124"/>
    </location>
</feature>
<feature type="compositionally biased region" description="Basic and acidic residues" evidence="1">
    <location>
        <begin position="1"/>
        <end position="21"/>
    </location>
</feature>
<sequence length="535" mass="59717">MDRNKRTEDITGKKENMESKIPKSIKSSTAKEASSKIPSEKERAKNLKRTVKIDTVSSLKGRQMKTNLQKNVKPMSIAKMSKDIMDHFETESLNLEDLTSESASHITVQDKRNTTKRVPLKEKCSQTSQKQSGRLSKKPSASDLKPCTAFGGMRFTSKKNTKKVDLFHEMTKETKRDHQASNLAEPAVAKETAIITKELKTSDSEKAVMSKGIERSNEENLKNLPSSQAKSSKATSLIAKEAALKKCIAFGGIHFSPKWQSTPLKPDLFENLQKDSKHDKKMHFSDTPDSTKAIVREKVEAANITPGKTVQSPSKEAEYFKTASNTMNETSFNVCTAFAGMRLIPKRKSTLPIPDIFERERKESEIDDKELQPSDESVEVKKMSSYATKMIMTTETQHSSIEKSDQYSTEMAKSTETVSTTTKEVCRIAAFGGIGLAPRVRSTSIKSNIFESTQKESKTADLEPQLTNFSVKEMKKIPDTSKALIKAGTQHSNIEKLPASTTEKPESTKIHIEKNMNECLDKTCIPNFHEKMGVV</sequence>
<protein>
    <submittedName>
        <fullName evidence="2">Uncharacterized protein</fullName>
    </submittedName>
</protein>
<reference evidence="2" key="1">
    <citation type="journal article" date="2020" name="bioRxiv">
        <title>Chromosome-level reference genome of the European wasp spider Argiope bruennichi: a resource for studies on range expansion and evolutionary adaptation.</title>
        <authorList>
            <person name="Sheffer M.M."/>
            <person name="Hoppe A."/>
            <person name="Krehenwinkel H."/>
            <person name="Uhl G."/>
            <person name="Kuss A.W."/>
            <person name="Jensen L."/>
            <person name="Jensen C."/>
            <person name="Gillespie R.G."/>
            <person name="Hoff K.J."/>
            <person name="Prost S."/>
        </authorList>
    </citation>
    <scope>NUCLEOTIDE SEQUENCE</scope>
</reference>
<comment type="caution">
    <text evidence="2">The sequence shown here is derived from an EMBL/GenBank/DDBJ whole genome shotgun (WGS) entry which is preliminary data.</text>
</comment>
<dbReference type="Proteomes" id="UP000807504">
    <property type="component" value="Unassembled WGS sequence"/>
</dbReference>
<evidence type="ECO:0000313" key="3">
    <source>
        <dbReference type="Proteomes" id="UP000807504"/>
    </source>
</evidence>
<reference evidence="2" key="2">
    <citation type="submission" date="2020-06" db="EMBL/GenBank/DDBJ databases">
        <authorList>
            <person name="Sheffer M."/>
        </authorList>
    </citation>
    <scope>NUCLEOTIDE SEQUENCE</scope>
</reference>
<proteinExistence type="predicted"/>